<dbReference type="InterPro" id="IPR040921">
    <property type="entry name" value="Peptidase_S66C"/>
</dbReference>
<dbReference type="SUPFAM" id="SSF141986">
    <property type="entry name" value="LD-carboxypeptidase A C-terminal domain-like"/>
    <property type="match status" value="1"/>
</dbReference>
<dbReference type="PANTHER" id="PTHR30237">
    <property type="entry name" value="MURAMOYLTETRAPEPTIDE CARBOXYPEPTIDASE"/>
    <property type="match status" value="1"/>
</dbReference>
<keyword evidence="2 9" id="KW-0121">Carboxypeptidase</keyword>
<evidence type="ECO:0000256" key="6">
    <source>
        <dbReference type="PIRSR" id="PIRSR028757-1"/>
    </source>
</evidence>
<dbReference type="GO" id="GO:0008236">
    <property type="term" value="F:serine-type peptidase activity"/>
    <property type="evidence" value="ECO:0007669"/>
    <property type="project" value="UniProtKB-KW"/>
</dbReference>
<dbReference type="InterPro" id="IPR003507">
    <property type="entry name" value="S66_fam"/>
</dbReference>
<dbReference type="EMBL" id="DTHV01000085">
    <property type="protein sequence ID" value="HGW60318.1"/>
    <property type="molecule type" value="Genomic_DNA"/>
</dbReference>
<feature type="domain" description="LD-carboxypeptidase C-terminal" evidence="8">
    <location>
        <begin position="185"/>
        <end position="302"/>
    </location>
</feature>
<dbReference type="Pfam" id="PF17676">
    <property type="entry name" value="Peptidase_S66C"/>
    <property type="match status" value="1"/>
</dbReference>
<keyword evidence="4" id="KW-0378">Hydrolase</keyword>
<dbReference type="InterPro" id="IPR027478">
    <property type="entry name" value="LdcA_N"/>
</dbReference>
<keyword evidence="5" id="KW-0720">Serine protease</keyword>
<evidence type="ECO:0000256" key="4">
    <source>
        <dbReference type="ARBA" id="ARBA00022801"/>
    </source>
</evidence>
<dbReference type="InterPro" id="IPR029062">
    <property type="entry name" value="Class_I_gatase-like"/>
</dbReference>
<evidence type="ECO:0000313" key="9">
    <source>
        <dbReference type="EMBL" id="HGW60318.1"/>
    </source>
</evidence>
<keyword evidence="3" id="KW-0645">Protease</keyword>
<dbReference type="CDD" id="cd07025">
    <property type="entry name" value="Peptidase_S66"/>
    <property type="match status" value="1"/>
</dbReference>
<feature type="active site" description="Charge relay system" evidence="6">
    <location>
        <position position="216"/>
    </location>
</feature>
<feature type="domain" description="LD-carboxypeptidase N-terminal" evidence="7">
    <location>
        <begin position="26"/>
        <end position="142"/>
    </location>
</feature>
<dbReference type="PANTHER" id="PTHR30237:SF2">
    <property type="entry name" value="MUREIN TETRAPEPTIDE CARBOXYPEPTIDASE"/>
    <property type="match status" value="1"/>
</dbReference>
<dbReference type="Gene3D" id="3.50.30.60">
    <property type="entry name" value="LD-carboxypeptidase A C-terminal domain-like"/>
    <property type="match status" value="1"/>
</dbReference>
<feature type="active site" description="Charge relay system" evidence="6">
    <location>
        <position position="287"/>
    </location>
</feature>
<feature type="active site" description="Nucleophile" evidence="6">
    <location>
        <position position="122"/>
    </location>
</feature>
<evidence type="ECO:0000256" key="5">
    <source>
        <dbReference type="ARBA" id="ARBA00022825"/>
    </source>
</evidence>
<dbReference type="PIRSF" id="PIRSF028757">
    <property type="entry name" value="LD-carboxypeptidase"/>
    <property type="match status" value="1"/>
</dbReference>
<dbReference type="Gene3D" id="3.40.50.10740">
    <property type="entry name" value="Class I glutamine amidotransferase-like"/>
    <property type="match status" value="1"/>
</dbReference>
<gene>
    <name evidence="9" type="ORF">ENV82_02660</name>
</gene>
<name>A0A7C4XUB5_9BACT</name>
<evidence type="ECO:0000256" key="3">
    <source>
        <dbReference type="ARBA" id="ARBA00022670"/>
    </source>
</evidence>
<accession>A0A7C4XUB5</accession>
<evidence type="ECO:0000256" key="2">
    <source>
        <dbReference type="ARBA" id="ARBA00022645"/>
    </source>
</evidence>
<evidence type="ECO:0000259" key="7">
    <source>
        <dbReference type="Pfam" id="PF02016"/>
    </source>
</evidence>
<evidence type="ECO:0000256" key="1">
    <source>
        <dbReference type="ARBA" id="ARBA00010233"/>
    </source>
</evidence>
<protein>
    <submittedName>
        <fullName evidence="9">LD-carboxypeptidase</fullName>
    </submittedName>
</protein>
<dbReference type="GO" id="GO:0004180">
    <property type="term" value="F:carboxypeptidase activity"/>
    <property type="evidence" value="ECO:0007669"/>
    <property type="project" value="UniProtKB-KW"/>
</dbReference>
<organism evidence="9">
    <name type="scientific">Caldisericum exile</name>
    <dbReference type="NCBI Taxonomy" id="693075"/>
    <lineage>
        <taxon>Bacteria</taxon>
        <taxon>Pseudomonadati</taxon>
        <taxon>Caldisericota/Cryosericota group</taxon>
        <taxon>Caldisericota</taxon>
        <taxon>Caldisericia</taxon>
        <taxon>Caldisericales</taxon>
        <taxon>Caldisericaceae</taxon>
        <taxon>Caldisericum</taxon>
    </lineage>
</organism>
<dbReference type="AlphaFoldDB" id="A0A7C4XUB5"/>
<comment type="similarity">
    <text evidence="1">Belongs to the peptidase S66 family.</text>
</comment>
<dbReference type="GO" id="GO:0006508">
    <property type="term" value="P:proteolysis"/>
    <property type="evidence" value="ECO:0007669"/>
    <property type="project" value="UniProtKB-KW"/>
</dbReference>
<dbReference type="Pfam" id="PF02016">
    <property type="entry name" value="Peptidase_S66"/>
    <property type="match status" value="1"/>
</dbReference>
<comment type="caution">
    <text evidence="9">The sequence shown here is derived from an EMBL/GenBank/DDBJ whole genome shotgun (WGS) entry which is preliminary data.</text>
</comment>
<sequence length="317" mass="35786">MLDLKNCSYKEAQLVKAEHLKSGDRVAVVSLASTPFKEKFDRGIKFLKDYGLDVVIDEHIFDEYGYLAGSDKTRADILNEYFGDKSIKAIFSTCGGYGSGRILPYLDFDIICKNRKIFVGYSDITSLHLALNKKCGLITFYGQMVAVDLGKDENSHTLMRYLMDKAFTPVFKFDAMRPLNKGIARGKLFGGCLTLVDALIGTEFEVESKDSIFFFEEVEEHFHDIDRMLLHLKLSKKLEEFNGFLAGDMVDITQKDKKRATLTLDEIYREYLIETNKPVISNFPSGHGEVFVPLPLGVSVELNADENYVKIIEGSVS</sequence>
<proteinExistence type="inferred from homology"/>
<evidence type="ECO:0000259" key="8">
    <source>
        <dbReference type="Pfam" id="PF17676"/>
    </source>
</evidence>
<dbReference type="SUPFAM" id="SSF52317">
    <property type="entry name" value="Class I glutamine amidotransferase-like"/>
    <property type="match status" value="1"/>
</dbReference>
<dbReference type="InterPro" id="IPR040449">
    <property type="entry name" value="Peptidase_S66_N"/>
</dbReference>
<reference evidence="9" key="1">
    <citation type="journal article" date="2020" name="mSystems">
        <title>Genome- and Community-Level Interaction Insights into Carbon Utilization and Element Cycling Functions of Hydrothermarchaeota in Hydrothermal Sediment.</title>
        <authorList>
            <person name="Zhou Z."/>
            <person name="Liu Y."/>
            <person name="Xu W."/>
            <person name="Pan J."/>
            <person name="Luo Z.H."/>
            <person name="Li M."/>
        </authorList>
    </citation>
    <scope>NUCLEOTIDE SEQUENCE [LARGE SCALE GENOMIC DNA]</scope>
    <source>
        <strain evidence="9">SpSt-794</strain>
    </source>
</reference>
<dbReference type="InterPro" id="IPR027461">
    <property type="entry name" value="Carboxypeptidase_A_C_sf"/>
</dbReference>